<evidence type="ECO:0000313" key="1">
    <source>
        <dbReference type="EMBL" id="AGN26707.1"/>
    </source>
</evidence>
<dbReference type="InParanoid" id="R9T713"/>
<evidence type="ECO:0000313" key="2">
    <source>
        <dbReference type="Proteomes" id="UP000014070"/>
    </source>
</evidence>
<dbReference type="EMBL" id="CP005934">
    <property type="protein sequence ID" value="AGN26707.1"/>
    <property type="molecule type" value="Genomic_DNA"/>
</dbReference>
<dbReference type="KEGG" id="mer:MMINT_13870"/>
<organism evidence="1 2">
    <name type="scientific">Methanomassiliicoccus intestinalis (strain Issoire-Mx1)</name>
    <dbReference type="NCBI Taxonomy" id="1295009"/>
    <lineage>
        <taxon>Archaea</taxon>
        <taxon>Methanobacteriati</taxon>
        <taxon>Thermoplasmatota</taxon>
        <taxon>Thermoplasmata</taxon>
        <taxon>Methanomassiliicoccales</taxon>
        <taxon>Methanomassiliicoccaceae</taxon>
        <taxon>Methanomassiliicoccus</taxon>
    </lineage>
</organism>
<protein>
    <submittedName>
        <fullName evidence="1">Uncharacterized protein</fullName>
    </submittedName>
</protein>
<proteinExistence type="predicted"/>
<keyword evidence="2" id="KW-1185">Reference proteome</keyword>
<name>R9T713_METII</name>
<dbReference type="HOGENOM" id="CLU_1159006_0_0_2"/>
<gene>
    <name evidence="1" type="ORF">MMINT_13870</name>
</gene>
<dbReference type="Proteomes" id="UP000014070">
    <property type="component" value="Chromosome"/>
</dbReference>
<accession>R9T713</accession>
<dbReference type="AlphaFoldDB" id="R9T713"/>
<reference evidence="1 2" key="1">
    <citation type="journal article" date="2013" name="Genome Announc.">
        <title>Genome sequence of 'Candidatus Methanomassiliicoccus intestinalis' Issoire-Mx1, a third thermoplasmatales-related methanogenic archaeon from human feces.</title>
        <authorList>
            <person name="Borrel G."/>
            <person name="Harris H.M."/>
            <person name="Parisot N."/>
            <person name="Gaci N."/>
            <person name="Tottey W."/>
            <person name="Mihajlovski A."/>
            <person name="Deane J."/>
            <person name="Gribaldo S."/>
            <person name="Bardot O."/>
            <person name="Peyretaillade E."/>
            <person name="Peyret P."/>
            <person name="O'Toole P.W."/>
            <person name="Brugere J.F."/>
        </authorList>
    </citation>
    <scope>NUCLEOTIDE SEQUENCE [LARGE SCALE GENOMIC DNA]</scope>
    <source>
        <strain evidence="1 2">Issoire-Mx1</strain>
    </source>
</reference>
<sequence length="241" mass="26926">MGISMAICELDCKDSLCKKGKETVIKARLSSVAGYEEYSDYDEFVNMSDAKKVFSSDFEQFLKKNRLDGEKESFLLSKLKNPDDVEKLKSYAKKSYTGWINLDKLSDDLKSKLIAEAGPDNLMTEWDTIPLTETNEICAKCPMSWDKGRGCIGAFGPDSSLLPSIAEKNGCKLIANIMKYAESGEKLNTEDAKALSAECKILREKLVDEGKAMVRRYSGVIDRLETMADLCSSTGTRFYFI</sequence>